<dbReference type="SUPFAM" id="SSF53756">
    <property type="entry name" value="UDP-Glycosyltransferase/glycogen phosphorylase"/>
    <property type="match status" value="1"/>
</dbReference>
<dbReference type="Proteomes" id="UP001519273">
    <property type="component" value="Unassembled WGS sequence"/>
</dbReference>
<accession>A0ABS4H5Q6</accession>
<evidence type="ECO:0000259" key="1">
    <source>
        <dbReference type="Pfam" id="PF00534"/>
    </source>
</evidence>
<feature type="domain" description="Glycosyltransferase subfamily 4-like N-terminal" evidence="2">
    <location>
        <begin position="30"/>
        <end position="170"/>
    </location>
</feature>
<feature type="domain" description="Glycosyl transferase family 1" evidence="1">
    <location>
        <begin position="184"/>
        <end position="356"/>
    </location>
</feature>
<gene>
    <name evidence="3" type="ORF">J2Z20_002791</name>
</gene>
<name>A0ABS4H5Q6_9BACL</name>
<reference evidence="3 4" key="1">
    <citation type="submission" date="2021-03" db="EMBL/GenBank/DDBJ databases">
        <title>Genomic Encyclopedia of Type Strains, Phase IV (KMG-IV): sequencing the most valuable type-strain genomes for metagenomic binning, comparative biology and taxonomic classification.</title>
        <authorList>
            <person name="Goeker M."/>
        </authorList>
    </citation>
    <scope>NUCLEOTIDE SEQUENCE [LARGE SCALE GENOMIC DNA]</scope>
    <source>
        <strain evidence="3 4">DSM 23491</strain>
    </source>
</reference>
<dbReference type="Gene3D" id="3.40.50.2000">
    <property type="entry name" value="Glycogen Phosphorylase B"/>
    <property type="match status" value="2"/>
</dbReference>
<organism evidence="3 4">
    <name type="scientific">Paenibacillus sediminis</name>
    <dbReference type="NCBI Taxonomy" id="664909"/>
    <lineage>
        <taxon>Bacteria</taxon>
        <taxon>Bacillati</taxon>
        <taxon>Bacillota</taxon>
        <taxon>Bacilli</taxon>
        <taxon>Bacillales</taxon>
        <taxon>Paenibacillaceae</taxon>
        <taxon>Paenibacillus</taxon>
    </lineage>
</organism>
<keyword evidence="4" id="KW-1185">Reference proteome</keyword>
<keyword evidence="3" id="KW-0946">Virion</keyword>
<dbReference type="PANTHER" id="PTHR45947">
    <property type="entry name" value="SULFOQUINOVOSYL TRANSFERASE SQD2"/>
    <property type="match status" value="1"/>
</dbReference>
<keyword evidence="3" id="KW-0167">Capsid protein</keyword>
<dbReference type="InterPro" id="IPR001296">
    <property type="entry name" value="Glyco_trans_1"/>
</dbReference>
<comment type="caution">
    <text evidence="3">The sequence shown here is derived from an EMBL/GenBank/DDBJ whole genome shotgun (WGS) entry which is preliminary data.</text>
</comment>
<dbReference type="CDD" id="cd03801">
    <property type="entry name" value="GT4_PimA-like"/>
    <property type="match status" value="1"/>
</dbReference>
<evidence type="ECO:0000259" key="2">
    <source>
        <dbReference type="Pfam" id="PF13439"/>
    </source>
</evidence>
<dbReference type="Pfam" id="PF13439">
    <property type="entry name" value="Glyco_transf_4"/>
    <property type="match status" value="1"/>
</dbReference>
<evidence type="ECO:0000313" key="4">
    <source>
        <dbReference type="Proteomes" id="UP001519273"/>
    </source>
</evidence>
<dbReference type="RefSeq" id="WP_209851310.1">
    <property type="nucleotide sequence ID" value="NZ_CBCRVE010000009.1"/>
</dbReference>
<dbReference type="InterPro" id="IPR050194">
    <property type="entry name" value="Glycosyltransferase_grp1"/>
</dbReference>
<dbReference type="Pfam" id="PF00534">
    <property type="entry name" value="Glycos_transf_1"/>
    <property type="match status" value="1"/>
</dbReference>
<dbReference type="InterPro" id="IPR028098">
    <property type="entry name" value="Glyco_trans_4-like_N"/>
</dbReference>
<dbReference type="PANTHER" id="PTHR45947:SF14">
    <property type="entry name" value="SLL1723 PROTEIN"/>
    <property type="match status" value="1"/>
</dbReference>
<protein>
    <submittedName>
        <fullName evidence="3">Spore coat protein SA</fullName>
    </submittedName>
</protein>
<dbReference type="EMBL" id="JAGGKP010000008">
    <property type="protein sequence ID" value="MBP1937874.1"/>
    <property type="molecule type" value="Genomic_DNA"/>
</dbReference>
<evidence type="ECO:0000313" key="3">
    <source>
        <dbReference type="EMBL" id="MBP1937874.1"/>
    </source>
</evidence>
<proteinExistence type="predicted"/>
<sequence length="378" mass="43128">MNVLMICTEKLPVPPIRGGAIQTYINGVVGLLSKQHKITLLGRTDVDLPREEVVNGIRYVRVDSEGIFELYARGVIEFVRQNHYDVIHIFNRPRLVSLIREAAPNARIILSMHNDMFQPSKISNEEGRIAVEQTERIITISNYIGRTICEYFPQAVSKIRTIYSGVDLDRFVPYYQSNNARQIREQLRSNHNINSKKVILFVGRLSPKKGPHVLIRAMSVLRRSDAVLVVVGGSWYSENRVSDYVAYVRAIAARSPIPVLTTGYVPADQIHHWYWASDIFACTSLWQEPLARVHYEAMAAGLPFITTNRGGNSEIVMNNNGLLIENPEEPGEYVQKLNQLLSDRELGQRMGKNGRHVAEQHFRWNRVASEILAVWKRK</sequence>